<evidence type="ECO:0000256" key="3">
    <source>
        <dbReference type="ARBA" id="ARBA00023125"/>
    </source>
</evidence>
<organism evidence="8 9">
    <name type="scientific">Bombiscardovia apis</name>
    <dbReference type="NCBI Taxonomy" id="2932182"/>
    <lineage>
        <taxon>Bacteria</taxon>
        <taxon>Bacillati</taxon>
        <taxon>Actinomycetota</taxon>
        <taxon>Actinomycetes</taxon>
        <taxon>Bifidobacteriales</taxon>
        <taxon>Bifidobacteriaceae</taxon>
        <taxon>Bombiscardovia</taxon>
    </lineage>
</organism>
<dbReference type="Proteomes" id="UP001321748">
    <property type="component" value="Chromosome"/>
</dbReference>
<keyword evidence="8" id="KW-0347">Helicase</keyword>
<dbReference type="Gene3D" id="2.40.50.140">
    <property type="entry name" value="Nucleic acid-binding proteins"/>
    <property type="match status" value="1"/>
</dbReference>
<dbReference type="HAMAP" id="MF_00031">
    <property type="entry name" value="DNA_HJ_migration_RuvA"/>
    <property type="match status" value="1"/>
</dbReference>
<dbReference type="SUPFAM" id="SSF46929">
    <property type="entry name" value="DNA helicase RuvA subunit, C-terminal domain"/>
    <property type="match status" value="1"/>
</dbReference>
<name>A0ABM8BCN9_9BIFI</name>
<keyword evidence="2 6" id="KW-0227">DNA damage</keyword>
<accession>A0ABM8BCN9</accession>
<dbReference type="InterPro" id="IPR010994">
    <property type="entry name" value="RuvA_2-like"/>
</dbReference>
<evidence type="ECO:0000256" key="6">
    <source>
        <dbReference type="HAMAP-Rule" id="MF_00031"/>
    </source>
</evidence>
<comment type="caution">
    <text evidence="6">Lacks conserved residue(s) required for the propagation of feature annotation.</text>
</comment>
<dbReference type="SMART" id="SM00278">
    <property type="entry name" value="HhH1"/>
    <property type="match status" value="2"/>
</dbReference>
<dbReference type="InterPro" id="IPR000085">
    <property type="entry name" value="RuvA"/>
</dbReference>
<evidence type="ECO:0000256" key="2">
    <source>
        <dbReference type="ARBA" id="ARBA00022763"/>
    </source>
</evidence>
<dbReference type="Gene3D" id="1.10.150.20">
    <property type="entry name" value="5' to 3' exonuclease, C-terminal subdomain"/>
    <property type="match status" value="1"/>
</dbReference>
<keyword evidence="1 6" id="KW-0963">Cytoplasm</keyword>
<dbReference type="RefSeq" id="WP_317642207.1">
    <property type="nucleotide sequence ID" value="NZ_AP026800.1"/>
</dbReference>
<evidence type="ECO:0000256" key="5">
    <source>
        <dbReference type="ARBA" id="ARBA00023204"/>
    </source>
</evidence>
<dbReference type="Pfam" id="PF07499">
    <property type="entry name" value="RuvA_C"/>
    <property type="match status" value="1"/>
</dbReference>
<keyword evidence="9" id="KW-1185">Reference proteome</keyword>
<keyword evidence="5 6" id="KW-0234">DNA repair</keyword>
<gene>
    <name evidence="6 8" type="primary">ruvA</name>
    <name evidence="8" type="ORF">KIMH_07960</name>
</gene>
<feature type="domain" description="Helix-hairpin-helix DNA-binding motif class 1" evidence="7">
    <location>
        <begin position="72"/>
        <end position="91"/>
    </location>
</feature>
<evidence type="ECO:0000313" key="8">
    <source>
        <dbReference type="EMBL" id="BDR54685.1"/>
    </source>
</evidence>
<dbReference type="CDD" id="cd14332">
    <property type="entry name" value="UBA_RuvA_C"/>
    <property type="match status" value="1"/>
</dbReference>
<comment type="similarity">
    <text evidence="6">Belongs to the RuvA family.</text>
</comment>
<feature type="region of interest" description="Domain III" evidence="6">
    <location>
        <begin position="150"/>
        <end position="203"/>
    </location>
</feature>
<dbReference type="NCBIfam" id="TIGR00084">
    <property type="entry name" value="ruvA"/>
    <property type="match status" value="1"/>
</dbReference>
<dbReference type="InterPro" id="IPR036267">
    <property type="entry name" value="RuvA_C_sf"/>
</dbReference>
<feature type="region of interest" description="Domain II" evidence="6">
    <location>
        <begin position="64"/>
        <end position="141"/>
    </location>
</feature>
<protein>
    <recommendedName>
        <fullName evidence="6">Holliday junction branch migration complex subunit RuvA</fullName>
    </recommendedName>
</protein>
<evidence type="ECO:0000256" key="1">
    <source>
        <dbReference type="ARBA" id="ARBA00022490"/>
    </source>
</evidence>
<dbReference type="Gene3D" id="1.10.8.10">
    <property type="entry name" value="DNA helicase RuvA subunit, C-terminal domain"/>
    <property type="match status" value="1"/>
</dbReference>
<dbReference type="InterPro" id="IPR003583">
    <property type="entry name" value="Hlx-hairpin-Hlx_DNA-bd_motif"/>
</dbReference>
<proteinExistence type="inferred from homology"/>
<comment type="subunit">
    <text evidence="6">Homotetramer. Forms an RuvA(8)-RuvB(12)-Holliday junction (HJ) complex. HJ DNA is sandwiched between 2 RuvA tetramers; dsDNA enters through RuvA and exits via RuvB. An RuvB hexamer assembles on each DNA strand where it exits the tetramer. Each RuvB hexamer is contacted by two RuvA subunits (via domain III) on 2 adjacent RuvB subunits; this complex drives branch migration. In the full resolvosome a probable DNA-RuvA(4)-RuvB(12)-RuvC(2) complex forms which resolves the HJ.</text>
</comment>
<keyword evidence="8" id="KW-0547">Nucleotide-binding</keyword>
<sequence>MLAMLTGAVAMIESGLAVIDVSGVGYEVRMPNSDLAALTTGKQVTVFTSLNVSQDAVTLYGFLSQTSKGLFIQLQKVSGVGPRVALSLLSTLTPKALAQAVELGDAAALAKAPGLGKKGAQKIILELSGKVDLEQGDKAESASALDNGSNQVVQGLISLGWQQKDAERVVQEVCKEDSYQLPLSSSDVPLVLKASLTRLDRGR</sequence>
<dbReference type="InterPro" id="IPR013849">
    <property type="entry name" value="DNA_helicase_Holl-junc_RuvA_I"/>
</dbReference>
<dbReference type="EMBL" id="AP026800">
    <property type="protein sequence ID" value="BDR54685.1"/>
    <property type="molecule type" value="Genomic_DNA"/>
</dbReference>
<feature type="domain" description="Helix-hairpin-helix DNA-binding motif class 1" evidence="7">
    <location>
        <begin position="107"/>
        <end position="126"/>
    </location>
</feature>
<dbReference type="SUPFAM" id="SSF50249">
    <property type="entry name" value="Nucleic acid-binding proteins"/>
    <property type="match status" value="1"/>
</dbReference>
<dbReference type="SUPFAM" id="SSF47781">
    <property type="entry name" value="RuvA domain 2-like"/>
    <property type="match status" value="1"/>
</dbReference>
<keyword evidence="8" id="KW-0378">Hydrolase</keyword>
<evidence type="ECO:0000256" key="4">
    <source>
        <dbReference type="ARBA" id="ARBA00023172"/>
    </source>
</evidence>
<dbReference type="InterPro" id="IPR012340">
    <property type="entry name" value="NA-bd_OB-fold"/>
</dbReference>
<dbReference type="Pfam" id="PF01330">
    <property type="entry name" value="RuvA_N"/>
    <property type="match status" value="1"/>
</dbReference>
<comment type="domain">
    <text evidence="6">Has three domains with a flexible linker between the domains II and III and assumes an 'L' shape. Domain III is highly mobile and contacts RuvB.</text>
</comment>
<keyword evidence="3 6" id="KW-0238">DNA-binding</keyword>
<comment type="function">
    <text evidence="6">The RuvA-RuvB-RuvC complex processes Holliday junction (HJ) DNA during genetic recombination and DNA repair, while the RuvA-RuvB complex plays an important role in the rescue of blocked DNA replication forks via replication fork reversal (RFR). RuvA specifically binds to HJ cruciform DNA, conferring on it an open structure. The RuvB hexamer acts as an ATP-dependent pump, pulling dsDNA into and through the RuvAB complex. HJ branch migration allows RuvC to scan DNA until it finds its consensus sequence, where it cleaves and resolves the cruciform DNA.</text>
</comment>
<comment type="subcellular location">
    <subcellularLocation>
        <location evidence="6">Cytoplasm</location>
    </subcellularLocation>
</comment>
<keyword evidence="8" id="KW-0067">ATP-binding</keyword>
<evidence type="ECO:0000313" key="9">
    <source>
        <dbReference type="Proteomes" id="UP001321748"/>
    </source>
</evidence>
<reference evidence="8 9" key="1">
    <citation type="journal article" date="2023" name="Microbiol. Spectr.">
        <title>Symbiosis of Carpenter Bees with Uncharacterized Lactic Acid Bacteria Showing NAD Auxotrophy.</title>
        <authorList>
            <person name="Kawasaki S."/>
            <person name="Ozawa K."/>
            <person name="Mori T."/>
            <person name="Yamamoto A."/>
            <person name="Ito M."/>
            <person name="Ohkuma M."/>
            <person name="Sakamoto M."/>
            <person name="Matsutani M."/>
        </authorList>
    </citation>
    <scope>NUCLEOTIDE SEQUENCE [LARGE SCALE GENOMIC DNA]</scope>
    <source>
        <strain evidence="8 9">KimH</strain>
    </source>
</reference>
<keyword evidence="4 6" id="KW-0233">DNA recombination</keyword>
<evidence type="ECO:0000259" key="7">
    <source>
        <dbReference type="SMART" id="SM00278"/>
    </source>
</evidence>
<dbReference type="Pfam" id="PF14520">
    <property type="entry name" value="HHH_5"/>
    <property type="match status" value="1"/>
</dbReference>
<dbReference type="InterPro" id="IPR011114">
    <property type="entry name" value="RuvA_C"/>
</dbReference>
<dbReference type="GO" id="GO:0004386">
    <property type="term" value="F:helicase activity"/>
    <property type="evidence" value="ECO:0007669"/>
    <property type="project" value="UniProtKB-KW"/>
</dbReference>